<reference evidence="14" key="1">
    <citation type="submission" date="2025-08" db="UniProtKB">
        <authorList>
            <consortium name="Ensembl"/>
        </authorList>
    </citation>
    <scope>IDENTIFICATION</scope>
</reference>
<evidence type="ECO:0000256" key="1">
    <source>
        <dbReference type="ARBA" id="ARBA00004123"/>
    </source>
</evidence>
<evidence type="ECO:0000256" key="7">
    <source>
        <dbReference type="ARBA" id="ARBA00023125"/>
    </source>
</evidence>
<protein>
    <submittedName>
        <fullName evidence="14">Uncharacterized protein</fullName>
    </submittedName>
</protein>
<keyword evidence="3" id="KW-0677">Repeat</keyword>
<evidence type="ECO:0000256" key="3">
    <source>
        <dbReference type="ARBA" id="ARBA00022737"/>
    </source>
</evidence>
<keyword evidence="6" id="KW-0805">Transcription regulation</keyword>
<dbReference type="Pfam" id="PF00096">
    <property type="entry name" value="zf-C2H2"/>
    <property type="match status" value="2"/>
</dbReference>
<dbReference type="SUPFAM" id="SSF57667">
    <property type="entry name" value="beta-beta-alpha zinc fingers"/>
    <property type="match status" value="1"/>
</dbReference>
<dbReference type="InterPro" id="IPR000210">
    <property type="entry name" value="BTB/POZ_dom"/>
</dbReference>
<dbReference type="Ensembl" id="ENSOKIT00005125745.1">
    <property type="protein sequence ID" value="ENSOKIP00005117622.1"/>
    <property type="gene ID" value="ENSOKIG00005050851.1"/>
</dbReference>
<evidence type="ECO:0000256" key="8">
    <source>
        <dbReference type="ARBA" id="ARBA00023163"/>
    </source>
</evidence>
<dbReference type="SMART" id="SM00355">
    <property type="entry name" value="ZnF_C2H2"/>
    <property type="match status" value="2"/>
</dbReference>
<evidence type="ECO:0000256" key="11">
    <source>
        <dbReference type="SAM" id="MobiDB-lite"/>
    </source>
</evidence>
<keyword evidence="5" id="KW-0862">Zinc</keyword>
<reference evidence="14" key="2">
    <citation type="submission" date="2025-09" db="UniProtKB">
        <authorList>
            <consortium name="Ensembl"/>
        </authorList>
    </citation>
    <scope>IDENTIFICATION</scope>
</reference>
<dbReference type="AlphaFoldDB" id="A0A8C7LSI0"/>
<evidence type="ECO:0000256" key="4">
    <source>
        <dbReference type="ARBA" id="ARBA00022771"/>
    </source>
</evidence>
<dbReference type="GO" id="GO:0005634">
    <property type="term" value="C:nucleus"/>
    <property type="evidence" value="ECO:0007669"/>
    <property type="project" value="UniProtKB-SubCell"/>
</dbReference>
<evidence type="ECO:0000256" key="5">
    <source>
        <dbReference type="ARBA" id="ARBA00022833"/>
    </source>
</evidence>
<dbReference type="PANTHER" id="PTHR46105:SF28">
    <property type="entry name" value="ZINC FINGER PROTEIN 37-LIKE"/>
    <property type="match status" value="1"/>
</dbReference>
<accession>A0A8C7LSI0</accession>
<dbReference type="Gene3D" id="3.30.710.10">
    <property type="entry name" value="Potassium Channel Kv1.1, Chain A"/>
    <property type="match status" value="1"/>
</dbReference>
<feature type="domain" description="BTB" evidence="12">
    <location>
        <begin position="34"/>
        <end position="101"/>
    </location>
</feature>
<evidence type="ECO:0000313" key="15">
    <source>
        <dbReference type="Proteomes" id="UP000694557"/>
    </source>
</evidence>
<dbReference type="PROSITE" id="PS00028">
    <property type="entry name" value="ZINC_FINGER_C2H2_1"/>
    <property type="match status" value="2"/>
</dbReference>
<evidence type="ECO:0000313" key="14">
    <source>
        <dbReference type="Ensembl" id="ENSOKIP00005117622.1"/>
    </source>
</evidence>
<keyword evidence="4 10" id="KW-0863">Zinc-finger</keyword>
<dbReference type="Proteomes" id="UP000694557">
    <property type="component" value="Unassembled WGS sequence"/>
</dbReference>
<keyword evidence="2" id="KW-0479">Metal-binding</keyword>
<feature type="compositionally biased region" description="Basic and acidic residues" evidence="11">
    <location>
        <begin position="197"/>
        <end position="219"/>
    </location>
</feature>
<dbReference type="InterPro" id="IPR036236">
    <property type="entry name" value="Znf_C2H2_sf"/>
</dbReference>
<evidence type="ECO:0000259" key="12">
    <source>
        <dbReference type="PROSITE" id="PS50097"/>
    </source>
</evidence>
<dbReference type="SMART" id="SM00225">
    <property type="entry name" value="BTB"/>
    <property type="match status" value="1"/>
</dbReference>
<dbReference type="SUPFAM" id="SSF54695">
    <property type="entry name" value="POZ domain"/>
    <property type="match status" value="1"/>
</dbReference>
<dbReference type="FunFam" id="3.30.160.60:FF:000325">
    <property type="entry name" value="ZFP90 zinc finger protein"/>
    <property type="match status" value="1"/>
</dbReference>
<sequence length="448" mass="49686">MKMLLFQNFIQLVNTHAVALLRKLNFQRMEGQFCDCVIRQHLNPVKLYLAHKNVLSASSPVLASLLPSKGALLDLQFPSLSTEILGSLLEFIYTGTLPPPDQDESILSAATYLKMDELQKALIRRSTLDTSSESDCTVAGQIIYLLIILIRKCSDQQQNKKNEHSPSQCTPTPLSCEVVPVICHVSTTGKPSLLSESRPESRKLNSESDVTIKEAGGSERKVTLENTPKGKLKDLWSSMITSGYCPQDDETKCFQSASRLNLWTEGTSYSTLNPQISEEVTSNESRCDIKGSNSNTNEMETYQGQVHYHYLAREKHHPVQSSDSDDDGLYSAMANSDLRGGLGINVKASTSDFVLLDISAKHPLAGYPDSNGSVGVPASASVQPYQCTMCDRAFSQRGSLNRHMRSHLGVRPYSCPQCPMTFSRQYRVTEHMRVHQRGCEDLQRTGPT</sequence>
<dbReference type="GO" id="GO:0000978">
    <property type="term" value="F:RNA polymerase II cis-regulatory region sequence-specific DNA binding"/>
    <property type="evidence" value="ECO:0007669"/>
    <property type="project" value="TreeGrafter"/>
</dbReference>
<dbReference type="Pfam" id="PF00651">
    <property type="entry name" value="BTB"/>
    <property type="match status" value="1"/>
</dbReference>
<feature type="domain" description="C2H2-type" evidence="13">
    <location>
        <begin position="413"/>
        <end position="435"/>
    </location>
</feature>
<dbReference type="Gene3D" id="3.30.160.60">
    <property type="entry name" value="Classic Zinc Finger"/>
    <property type="match status" value="2"/>
</dbReference>
<evidence type="ECO:0000256" key="9">
    <source>
        <dbReference type="ARBA" id="ARBA00023242"/>
    </source>
</evidence>
<evidence type="ECO:0000256" key="2">
    <source>
        <dbReference type="ARBA" id="ARBA00022723"/>
    </source>
</evidence>
<dbReference type="InterPro" id="IPR011333">
    <property type="entry name" value="SKP1/BTB/POZ_sf"/>
</dbReference>
<dbReference type="PROSITE" id="PS50097">
    <property type="entry name" value="BTB"/>
    <property type="match status" value="1"/>
</dbReference>
<evidence type="ECO:0000256" key="10">
    <source>
        <dbReference type="PROSITE-ProRule" id="PRU00042"/>
    </source>
</evidence>
<keyword evidence="7" id="KW-0238">DNA-binding</keyword>
<dbReference type="FunFam" id="3.30.160.60:FF:000446">
    <property type="entry name" value="Zinc finger protein"/>
    <property type="match status" value="1"/>
</dbReference>
<dbReference type="GeneTree" id="ENSGT00990000204590"/>
<feature type="domain" description="C2H2-type" evidence="13">
    <location>
        <begin position="385"/>
        <end position="412"/>
    </location>
</feature>
<organism evidence="14 15">
    <name type="scientific">Oncorhynchus kisutch</name>
    <name type="common">Coho salmon</name>
    <name type="synonym">Salmo kisutch</name>
    <dbReference type="NCBI Taxonomy" id="8019"/>
    <lineage>
        <taxon>Eukaryota</taxon>
        <taxon>Metazoa</taxon>
        <taxon>Chordata</taxon>
        <taxon>Craniata</taxon>
        <taxon>Vertebrata</taxon>
        <taxon>Euteleostomi</taxon>
        <taxon>Actinopterygii</taxon>
        <taxon>Neopterygii</taxon>
        <taxon>Teleostei</taxon>
        <taxon>Protacanthopterygii</taxon>
        <taxon>Salmoniformes</taxon>
        <taxon>Salmonidae</taxon>
        <taxon>Salmoninae</taxon>
        <taxon>Oncorhynchus</taxon>
    </lineage>
</organism>
<keyword evidence="9" id="KW-0539">Nucleus</keyword>
<proteinExistence type="predicted"/>
<evidence type="ECO:0000256" key="6">
    <source>
        <dbReference type="ARBA" id="ARBA00023015"/>
    </source>
</evidence>
<dbReference type="GO" id="GO:0008270">
    <property type="term" value="F:zinc ion binding"/>
    <property type="evidence" value="ECO:0007669"/>
    <property type="project" value="UniProtKB-KW"/>
</dbReference>
<dbReference type="InterPro" id="IPR050457">
    <property type="entry name" value="ZnFinger_BTB_dom_contain"/>
</dbReference>
<dbReference type="GO" id="GO:0000981">
    <property type="term" value="F:DNA-binding transcription factor activity, RNA polymerase II-specific"/>
    <property type="evidence" value="ECO:0007669"/>
    <property type="project" value="TreeGrafter"/>
</dbReference>
<name>A0A8C7LSI0_ONCKI</name>
<keyword evidence="15" id="KW-1185">Reference proteome</keyword>
<dbReference type="PANTHER" id="PTHR46105">
    <property type="entry name" value="AGAP004733-PA"/>
    <property type="match status" value="1"/>
</dbReference>
<evidence type="ECO:0000259" key="13">
    <source>
        <dbReference type="PROSITE" id="PS50157"/>
    </source>
</evidence>
<dbReference type="PROSITE" id="PS50157">
    <property type="entry name" value="ZINC_FINGER_C2H2_2"/>
    <property type="match status" value="2"/>
</dbReference>
<dbReference type="InterPro" id="IPR013087">
    <property type="entry name" value="Znf_C2H2_type"/>
</dbReference>
<keyword evidence="8" id="KW-0804">Transcription</keyword>
<feature type="region of interest" description="Disordered" evidence="11">
    <location>
        <begin position="189"/>
        <end position="219"/>
    </location>
</feature>
<comment type="subcellular location">
    <subcellularLocation>
        <location evidence="1">Nucleus</location>
    </subcellularLocation>
</comment>